<gene>
    <name evidence="1" type="ORF">C1I91_14525</name>
</gene>
<dbReference type="EMBL" id="CP025746">
    <property type="protein sequence ID" value="QAA32755.1"/>
    <property type="molecule type" value="Genomic_DNA"/>
</dbReference>
<evidence type="ECO:0000313" key="1">
    <source>
        <dbReference type="EMBL" id="QAA32755.1"/>
    </source>
</evidence>
<dbReference type="OrthoDB" id="2665969at2"/>
<dbReference type="AlphaFoldDB" id="A0A3R5QUM7"/>
<protein>
    <submittedName>
        <fullName evidence="1">Uncharacterized protein</fullName>
    </submittedName>
</protein>
<name>A0A3R5QUM7_9CLOT</name>
<accession>A0A3R5QUM7</accession>
<dbReference type="Proteomes" id="UP000286268">
    <property type="component" value="Chromosome"/>
</dbReference>
<evidence type="ECO:0000313" key="2">
    <source>
        <dbReference type="Proteomes" id="UP000286268"/>
    </source>
</evidence>
<dbReference type="KEGG" id="cmah:C1I91_14525"/>
<sequence length="333" mass="37924">MLLCLSSNQNIGIFDFLTKEKGLIIKKLTGEFYLKKFVIHDMRSLSHYSYVAVDLKAIKDNENELIEALVAFKTMYDSRIIIFAEGLLIEDNLIQKLLSERIYNIIIADTVSEIKEQILKCVSEQGMTIEDYRDSEGTKSLSKYIFKHKNIKIAVAGAQNRVGTTTTAFNLTNYLHGIGAKVSYTEANNNEHLKDIAAYYEFTMVSDKCIKYKGIGYYLDKQFPNDYNFNIFDLGILNLSSLSIFKACDVRILCSGSKPYELPCLNKALKLIGEEKTNTIFSFSAEAGRVNLKKLTESENNKVHFSLYNPSLFDGKVNEKVFKDILIDYIIEI</sequence>
<proteinExistence type="predicted"/>
<reference evidence="1 2" key="1">
    <citation type="submission" date="2018-01" db="EMBL/GenBank/DDBJ databases">
        <title>Genome Sequencing and Assembly of Anaerobacter polyendosporus strain CT4.</title>
        <authorList>
            <person name="Tachaapaikoon C."/>
            <person name="Sutheeworapong S."/>
            <person name="Jenjaroenpun P."/>
            <person name="Wongsurawat T."/>
            <person name="Nookeaw I."/>
            <person name="Cheawchanlertfa P."/>
            <person name="Kosugi A."/>
            <person name="Cheevadhanarak S."/>
            <person name="Ratanakhanokchai K."/>
        </authorList>
    </citation>
    <scope>NUCLEOTIDE SEQUENCE [LARGE SCALE GENOMIC DNA]</scope>
    <source>
        <strain evidence="1 2">CT4</strain>
    </source>
</reference>
<organism evidence="1 2">
    <name type="scientific">Clostridium manihotivorum</name>
    <dbReference type="NCBI Taxonomy" id="2320868"/>
    <lineage>
        <taxon>Bacteria</taxon>
        <taxon>Bacillati</taxon>
        <taxon>Bacillota</taxon>
        <taxon>Clostridia</taxon>
        <taxon>Eubacteriales</taxon>
        <taxon>Clostridiaceae</taxon>
        <taxon>Clostridium</taxon>
    </lineage>
</organism>
<keyword evidence="2" id="KW-1185">Reference proteome</keyword>
<dbReference type="RefSeq" id="WP_128213496.1">
    <property type="nucleotide sequence ID" value="NZ_CP025746.1"/>
</dbReference>